<comment type="caution">
    <text evidence="10">The sequence shown here is derived from an EMBL/GenBank/DDBJ whole genome shotgun (WGS) entry which is preliminary data.</text>
</comment>
<evidence type="ECO:0000313" key="10">
    <source>
        <dbReference type="EMBL" id="KAG0585936.1"/>
    </source>
</evidence>
<evidence type="ECO:0000256" key="4">
    <source>
        <dbReference type="ARBA" id="ARBA00022840"/>
    </source>
</evidence>
<feature type="compositionally biased region" description="Polar residues" evidence="8">
    <location>
        <begin position="519"/>
        <end position="540"/>
    </location>
</feature>
<evidence type="ECO:0000256" key="7">
    <source>
        <dbReference type="PROSITE-ProRule" id="PRU10141"/>
    </source>
</evidence>
<dbReference type="GO" id="GO:0005524">
    <property type="term" value="F:ATP binding"/>
    <property type="evidence" value="ECO:0007669"/>
    <property type="project" value="UniProtKB-UniRule"/>
</dbReference>
<evidence type="ECO:0000256" key="5">
    <source>
        <dbReference type="ARBA" id="ARBA00047899"/>
    </source>
</evidence>
<protein>
    <recommendedName>
        <fullName evidence="1">non-specific serine/threonine protein kinase</fullName>
        <ecNumber evidence="1">2.7.11.1</ecNumber>
    </recommendedName>
</protein>
<keyword evidence="3 7" id="KW-0547">Nucleotide-binding</keyword>
<dbReference type="SUPFAM" id="SSF56112">
    <property type="entry name" value="Protein kinase-like (PK-like)"/>
    <property type="match status" value="1"/>
</dbReference>
<feature type="compositionally biased region" description="Polar residues" evidence="8">
    <location>
        <begin position="54"/>
        <end position="64"/>
    </location>
</feature>
<feature type="region of interest" description="Disordered" evidence="8">
    <location>
        <begin position="383"/>
        <end position="551"/>
    </location>
</feature>
<dbReference type="Gene3D" id="1.10.510.10">
    <property type="entry name" value="Transferase(Phosphotransferase) domain 1"/>
    <property type="match status" value="1"/>
</dbReference>
<dbReference type="InterPro" id="IPR050823">
    <property type="entry name" value="Plant_Ser_Thr_Prot_Kinase"/>
</dbReference>
<dbReference type="Proteomes" id="UP000822688">
    <property type="component" value="Chromosome 2"/>
</dbReference>
<dbReference type="InterPro" id="IPR000719">
    <property type="entry name" value="Prot_kinase_dom"/>
</dbReference>
<comment type="catalytic activity">
    <reaction evidence="6">
        <text>L-seryl-[protein] + ATP = O-phospho-L-seryl-[protein] + ADP + H(+)</text>
        <dbReference type="Rhea" id="RHEA:17989"/>
        <dbReference type="Rhea" id="RHEA-COMP:9863"/>
        <dbReference type="Rhea" id="RHEA-COMP:11604"/>
        <dbReference type="ChEBI" id="CHEBI:15378"/>
        <dbReference type="ChEBI" id="CHEBI:29999"/>
        <dbReference type="ChEBI" id="CHEBI:30616"/>
        <dbReference type="ChEBI" id="CHEBI:83421"/>
        <dbReference type="ChEBI" id="CHEBI:456216"/>
        <dbReference type="EC" id="2.7.11.1"/>
    </reaction>
</comment>
<feature type="compositionally biased region" description="Basic and acidic residues" evidence="8">
    <location>
        <begin position="33"/>
        <end position="45"/>
    </location>
</feature>
<dbReference type="InterPro" id="IPR001245">
    <property type="entry name" value="Ser-Thr/Tyr_kinase_cat_dom"/>
</dbReference>
<dbReference type="Gene3D" id="3.30.200.20">
    <property type="entry name" value="Phosphorylase Kinase, domain 1"/>
    <property type="match status" value="1"/>
</dbReference>
<evidence type="ECO:0000256" key="6">
    <source>
        <dbReference type="ARBA" id="ARBA00048679"/>
    </source>
</evidence>
<dbReference type="GO" id="GO:0004674">
    <property type="term" value="F:protein serine/threonine kinase activity"/>
    <property type="evidence" value="ECO:0007669"/>
    <property type="project" value="UniProtKB-EC"/>
</dbReference>
<dbReference type="EMBL" id="CM026422">
    <property type="protein sequence ID" value="KAG0585936.1"/>
    <property type="molecule type" value="Genomic_DNA"/>
</dbReference>
<evidence type="ECO:0000259" key="9">
    <source>
        <dbReference type="PROSITE" id="PS50011"/>
    </source>
</evidence>
<sequence>MNCFGIEIVRRPKNKTIGLRKAGIESDPQVYPRRPDSRRKAEHVSVSHPGFTHPGTSYESSYSSERQPQELRAFTLQELKSATKGFDLKNLIGEGGFGHVYKGTIKQKSKFHDGEEKLEVAIKQLNTAGLQGHNEWVTEVHFLGMVDNPYLVKLIGYCAEDDERGIQRLLVYEYMINKGLDDHIFRTIPPVLPWQIRVKIALGAARGLAYLHDEKEVIFRDFKTANVLLDEEFNPKLSDFGLARQGPDAGKTHVTTGVKGTYGYAAPEYIQTGHLTFKSDVFSFGVVLLEMLTGRRAMDRNRPRMEQRLLEWVKPFINDPRKFHLAMDPRLDSRYPTKAAMKFATIAIQCLVKQPKARLRMIDVVEGLKKVLEMTYLWETPTVISTPTTPRSSAQADNNNNASPRLPRHATEITTNNVEGAVPILKSPRHISFRPTPKPLPGSPFESSNPPAFPLPSLATRRASAPPDTTNSNSEEESNLSPRPSARGPRRQARDPSIAMENINQMPVYYPQTPERNGEISSARKNARSSVAQVRSNFTRHGNENRYLNPV</sequence>
<comment type="catalytic activity">
    <reaction evidence="5">
        <text>L-threonyl-[protein] + ATP = O-phospho-L-threonyl-[protein] + ADP + H(+)</text>
        <dbReference type="Rhea" id="RHEA:46608"/>
        <dbReference type="Rhea" id="RHEA-COMP:11060"/>
        <dbReference type="Rhea" id="RHEA-COMP:11605"/>
        <dbReference type="ChEBI" id="CHEBI:15378"/>
        <dbReference type="ChEBI" id="CHEBI:30013"/>
        <dbReference type="ChEBI" id="CHEBI:30616"/>
        <dbReference type="ChEBI" id="CHEBI:61977"/>
        <dbReference type="ChEBI" id="CHEBI:456216"/>
        <dbReference type="EC" id="2.7.11.1"/>
    </reaction>
</comment>
<feature type="region of interest" description="Disordered" evidence="8">
    <location>
        <begin position="23"/>
        <end position="64"/>
    </location>
</feature>
<feature type="domain" description="Protein kinase" evidence="9">
    <location>
        <begin position="86"/>
        <end position="377"/>
    </location>
</feature>
<name>A0A8T0IT32_CERPU</name>
<dbReference type="EC" id="2.7.11.1" evidence="1"/>
<proteinExistence type="predicted"/>
<dbReference type="PROSITE" id="PS50011">
    <property type="entry name" value="PROTEIN_KINASE_DOM"/>
    <property type="match status" value="1"/>
</dbReference>
<evidence type="ECO:0000256" key="1">
    <source>
        <dbReference type="ARBA" id="ARBA00012513"/>
    </source>
</evidence>
<feature type="binding site" evidence="7">
    <location>
        <position position="123"/>
    </location>
    <ligand>
        <name>ATP</name>
        <dbReference type="ChEBI" id="CHEBI:30616"/>
    </ligand>
</feature>
<dbReference type="PROSITE" id="PS00107">
    <property type="entry name" value="PROTEIN_KINASE_ATP"/>
    <property type="match status" value="1"/>
</dbReference>
<dbReference type="InterPro" id="IPR011009">
    <property type="entry name" value="Kinase-like_dom_sf"/>
</dbReference>
<accession>A0A8T0IT32</accession>
<keyword evidence="4 7" id="KW-0067">ATP-binding</keyword>
<dbReference type="FunFam" id="3.30.200.20:FF:000228">
    <property type="entry name" value="Serine/threonine-protein kinase BIK1"/>
    <property type="match status" value="1"/>
</dbReference>
<organism evidence="10 11">
    <name type="scientific">Ceratodon purpureus</name>
    <name type="common">Fire moss</name>
    <name type="synonym">Dicranum purpureum</name>
    <dbReference type="NCBI Taxonomy" id="3225"/>
    <lineage>
        <taxon>Eukaryota</taxon>
        <taxon>Viridiplantae</taxon>
        <taxon>Streptophyta</taxon>
        <taxon>Embryophyta</taxon>
        <taxon>Bryophyta</taxon>
        <taxon>Bryophytina</taxon>
        <taxon>Bryopsida</taxon>
        <taxon>Dicranidae</taxon>
        <taxon>Pseudoditrichales</taxon>
        <taxon>Ditrichaceae</taxon>
        <taxon>Ceratodon</taxon>
    </lineage>
</organism>
<dbReference type="AlphaFoldDB" id="A0A8T0IT32"/>
<dbReference type="Pfam" id="PF07714">
    <property type="entry name" value="PK_Tyr_Ser-Thr"/>
    <property type="match status" value="1"/>
</dbReference>
<evidence type="ECO:0000256" key="2">
    <source>
        <dbReference type="ARBA" id="ARBA00022679"/>
    </source>
</evidence>
<evidence type="ECO:0000313" key="11">
    <source>
        <dbReference type="Proteomes" id="UP000822688"/>
    </source>
</evidence>
<keyword evidence="2" id="KW-0808">Transferase</keyword>
<gene>
    <name evidence="10" type="ORF">KC19_2G050400</name>
</gene>
<evidence type="ECO:0000256" key="3">
    <source>
        <dbReference type="ARBA" id="ARBA00022741"/>
    </source>
</evidence>
<feature type="compositionally biased region" description="Low complexity" evidence="8">
    <location>
        <begin position="392"/>
        <end position="403"/>
    </location>
</feature>
<keyword evidence="11" id="KW-1185">Reference proteome</keyword>
<dbReference type="InterPro" id="IPR017441">
    <property type="entry name" value="Protein_kinase_ATP_BS"/>
</dbReference>
<dbReference type="PANTHER" id="PTHR45621">
    <property type="entry name" value="OS01G0588500 PROTEIN-RELATED"/>
    <property type="match status" value="1"/>
</dbReference>
<evidence type="ECO:0000256" key="8">
    <source>
        <dbReference type="SAM" id="MobiDB-lite"/>
    </source>
</evidence>
<reference evidence="10" key="1">
    <citation type="submission" date="2020-06" db="EMBL/GenBank/DDBJ databases">
        <title>WGS assembly of Ceratodon purpureus strain R40.</title>
        <authorList>
            <person name="Carey S.B."/>
            <person name="Jenkins J."/>
            <person name="Shu S."/>
            <person name="Lovell J.T."/>
            <person name="Sreedasyam A."/>
            <person name="Maumus F."/>
            <person name="Tiley G.P."/>
            <person name="Fernandez-Pozo N."/>
            <person name="Barry K."/>
            <person name="Chen C."/>
            <person name="Wang M."/>
            <person name="Lipzen A."/>
            <person name="Daum C."/>
            <person name="Saski C.A."/>
            <person name="Payton A.C."/>
            <person name="Mcbreen J.C."/>
            <person name="Conrad R.E."/>
            <person name="Kollar L.M."/>
            <person name="Olsson S."/>
            <person name="Huttunen S."/>
            <person name="Landis J.B."/>
            <person name="Wickett N.J."/>
            <person name="Johnson M.G."/>
            <person name="Rensing S.A."/>
            <person name="Grimwood J."/>
            <person name="Schmutz J."/>
            <person name="Mcdaniel S.F."/>
        </authorList>
    </citation>
    <scope>NUCLEOTIDE SEQUENCE</scope>
    <source>
        <strain evidence="10">R40</strain>
    </source>
</reference>
<dbReference type="FunFam" id="1.10.510.10:FF:000095">
    <property type="entry name" value="protein STRUBBELIG-RECEPTOR FAMILY 8"/>
    <property type="match status" value="1"/>
</dbReference>